<dbReference type="Pfam" id="PF01683">
    <property type="entry name" value="EB"/>
    <property type="match status" value="1"/>
</dbReference>
<dbReference type="InterPro" id="IPR006149">
    <property type="entry name" value="EB_dom"/>
</dbReference>
<dbReference type="InterPro" id="IPR052740">
    <property type="entry name" value="CE4"/>
</dbReference>
<reference evidence="2" key="1">
    <citation type="submission" date="2012-09" db="EMBL/GenBank/DDBJ databases">
        <authorList>
            <person name="Martin A.A."/>
        </authorList>
    </citation>
    <scope>NUCLEOTIDE SEQUENCE</scope>
</reference>
<dbReference type="PANTHER" id="PTHR45985:SF11">
    <property type="entry name" value="EGF-LIKE DOMAIN-CONTAINING PROTEIN"/>
    <property type="match status" value="1"/>
</dbReference>
<sequence>MNDVDEFSSARFFPFHTARPGQSCRENEICTGGSICTHPIALCLCPGELEERDGECVLPPTATMQITKAGIGSPCSDLVECDHGSSCVMGHCACVAPLIQHNDVCVLMQEHKEVGELFKQ</sequence>
<dbReference type="AlphaFoldDB" id="A0A0K0D3N5"/>
<organism evidence="2 3">
    <name type="scientific">Angiostrongylus cantonensis</name>
    <name type="common">Rat lungworm</name>
    <dbReference type="NCBI Taxonomy" id="6313"/>
    <lineage>
        <taxon>Eukaryota</taxon>
        <taxon>Metazoa</taxon>
        <taxon>Ecdysozoa</taxon>
        <taxon>Nematoda</taxon>
        <taxon>Chromadorea</taxon>
        <taxon>Rhabditida</taxon>
        <taxon>Rhabditina</taxon>
        <taxon>Rhabditomorpha</taxon>
        <taxon>Strongyloidea</taxon>
        <taxon>Metastrongylidae</taxon>
        <taxon>Angiostrongylus</taxon>
    </lineage>
</organism>
<dbReference type="PANTHER" id="PTHR45985">
    <property type="match status" value="1"/>
</dbReference>
<keyword evidence="2" id="KW-1185">Reference proteome</keyword>
<evidence type="ECO:0000313" key="2">
    <source>
        <dbReference type="Proteomes" id="UP000035642"/>
    </source>
</evidence>
<feature type="domain" description="EB" evidence="1">
    <location>
        <begin position="45"/>
        <end position="105"/>
    </location>
</feature>
<protein>
    <submittedName>
        <fullName evidence="3">EB domain-containing protein</fullName>
    </submittedName>
</protein>
<reference evidence="3" key="2">
    <citation type="submission" date="2017-02" db="UniProtKB">
        <authorList>
            <consortium name="WormBaseParasite"/>
        </authorList>
    </citation>
    <scope>IDENTIFICATION</scope>
</reference>
<evidence type="ECO:0000259" key="1">
    <source>
        <dbReference type="Pfam" id="PF01683"/>
    </source>
</evidence>
<proteinExistence type="predicted"/>
<name>A0A0K0D3N5_ANGCA</name>
<dbReference type="WBParaSite" id="ACAC_0000468001-mRNA-1">
    <property type="protein sequence ID" value="ACAC_0000468001-mRNA-1"/>
    <property type="gene ID" value="ACAC_0000468001"/>
</dbReference>
<dbReference type="STRING" id="6313.A0A0K0D3N5"/>
<evidence type="ECO:0000313" key="3">
    <source>
        <dbReference type="WBParaSite" id="ACAC_0000468001-mRNA-1"/>
    </source>
</evidence>
<dbReference type="Proteomes" id="UP000035642">
    <property type="component" value="Unassembled WGS sequence"/>
</dbReference>
<accession>A0A0K0D3N5</accession>